<accession>A0A9P8XSG7</accession>
<sequence>MDEDVCGIATHLLGLSTNASPSEDNDAMELDAEAAMDHETQLALNDSQRNAVRKVAEELRPYTLDGMVGTEIYDSHVAMREAKRRMKACRVAFSTCIGAGIGLLRSEDFGIVIVDEASQQTEPASLVPLTKGCKRAVLVGDHVQLRPTVQPVTLPLGYDVSLFERLYTLCTNSQTSGNRLAGVQTSMLNTQYRMHKSICEFSSEEFYQGELRTGMAADQRVLAVSAFPWPRSSVSGQFVRTVFIECDGHEDIGQKSKRNQAQAELSSQQQRADDEQRRADNERRRADSEGQRAEDVTAQCRQTTLAEHITNCHDYLDLNITVKPNNSLPSKGTITNPQDKLVSSTLKPWTDFLEQQKSIHGRLYSTFPADKQAFESVTFLEELGERLRRKKIANERDLESVQHNIVQTPVTNIVEILKDHDATKRAFALGRGLTFDNHPNALSEMALTNQHNDVRYPIRTSFAPTGVVAAAVSQIYHCMIIGGLAYSYGTTGEAIIFLKIDWKTPEQLLFQLAEPRVEVLAHPDNALCRTAVSKVLAFTLLAIEEQHSNLGQDERSRVMEHIGRWFADHDAMLKLGPESSQHAGQRQAKVLTTSLLINQTVEAMALYREVPA</sequence>
<dbReference type="PANTHER" id="PTHR10887:SF495">
    <property type="entry name" value="HELICASE SENATAXIN ISOFORM X1-RELATED"/>
    <property type="match status" value="1"/>
</dbReference>
<organism evidence="4 5">
    <name type="scientific">Microdochium trichocladiopsis</name>
    <dbReference type="NCBI Taxonomy" id="1682393"/>
    <lineage>
        <taxon>Eukaryota</taxon>
        <taxon>Fungi</taxon>
        <taxon>Dikarya</taxon>
        <taxon>Ascomycota</taxon>
        <taxon>Pezizomycotina</taxon>
        <taxon>Sordariomycetes</taxon>
        <taxon>Xylariomycetidae</taxon>
        <taxon>Xylariales</taxon>
        <taxon>Microdochiaceae</taxon>
        <taxon>Microdochium</taxon>
    </lineage>
</organism>
<dbReference type="GO" id="GO:0004386">
    <property type="term" value="F:helicase activity"/>
    <property type="evidence" value="ECO:0007669"/>
    <property type="project" value="InterPro"/>
</dbReference>
<dbReference type="Pfam" id="PF13086">
    <property type="entry name" value="AAA_11"/>
    <property type="match status" value="1"/>
</dbReference>
<dbReference type="Gene3D" id="3.40.50.300">
    <property type="entry name" value="P-loop containing nucleotide triphosphate hydrolases"/>
    <property type="match status" value="2"/>
</dbReference>
<name>A0A9P8XSG7_9PEZI</name>
<dbReference type="InterPro" id="IPR041679">
    <property type="entry name" value="DNA2/NAM7-like_C"/>
</dbReference>
<reference evidence="4" key="1">
    <citation type="journal article" date="2021" name="Nat. Commun.">
        <title>Genetic determinants of endophytism in the Arabidopsis root mycobiome.</title>
        <authorList>
            <person name="Mesny F."/>
            <person name="Miyauchi S."/>
            <person name="Thiergart T."/>
            <person name="Pickel B."/>
            <person name="Atanasova L."/>
            <person name="Karlsson M."/>
            <person name="Huettel B."/>
            <person name="Barry K.W."/>
            <person name="Haridas S."/>
            <person name="Chen C."/>
            <person name="Bauer D."/>
            <person name="Andreopoulos W."/>
            <person name="Pangilinan J."/>
            <person name="LaButti K."/>
            <person name="Riley R."/>
            <person name="Lipzen A."/>
            <person name="Clum A."/>
            <person name="Drula E."/>
            <person name="Henrissat B."/>
            <person name="Kohler A."/>
            <person name="Grigoriev I.V."/>
            <person name="Martin F.M."/>
            <person name="Hacquard S."/>
        </authorList>
    </citation>
    <scope>NUCLEOTIDE SEQUENCE</scope>
    <source>
        <strain evidence="4">MPI-CAGE-CH-0230</strain>
    </source>
</reference>
<protein>
    <submittedName>
        <fullName evidence="4">AAA domain-containing protein</fullName>
    </submittedName>
</protein>
<gene>
    <name evidence="4" type="ORF">B0I36DRAFT_388811</name>
</gene>
<dbReference type="PANTHER" id="PTHR10887">
    <property type="entry name" value="DNA2/NAM7 HELICASE FAMILY"/>
    <property type="match status" value="1"/>
</dbReference>
<dbReference type="Pfam" id="PF13087">
    <property type="entry name" value="AAA_12"/>
    <property type="match status" value="1"/>
</dbReference>
<feature type="compositionally biased region" description="Basic and acidic residues" evidence="1">
    <location>
        <begin position="271"/>
        <end position="295"/>
    </location>
</feature>
<dbReference type="GeneID" id="70190816"/>
<feature type="region of interest" description="Disordered" evidence="1">
    <location>
        <begin position="253"/>
        <end position="298"/>
    </location>
</feature>
<dbReference type="OrthoDB" id="411394at2759"/>
<dbReference type="AlphaFoldDB" id="A0A9P8XSG7"/>
<dbReference type="InterPro" id="IPR027417">
    <property type="entry name" value="P-loop_NTPase"/>
</dbReference>
<keyword evidence="5" id="KW-1185">Reference proteome</keyword>
<dbReference type="InterPro" id="IPR041677">
    <property type="entry name" value="DNA2/NAM7_AAA_11"/>
</dbReference>
<feature type="domain" description="DNA2/NAM7 helicase-like C-terminal" evidence="3">
    <location>
        <begin position="158"/>
        <end position="266"/>
    </location>
</feature>
<dbReference type="EMBL" id="JAGTJQ010000012">
    <property type="protein sequence ID" value="KAH7016048.1"/>
    <property type="molecule type" value="Genomic_DNA"/>
</dbReference>
<dbReference type="SUPFAM" id="SSF52540">
    <property type="entry name" value="P-loop containing nucleoside triphosphate hydrolases"/>
    <property type="match status" value="1"/>
</dbReference>
<evidence type="ECO:0000313" key="5">
    <source>
        <dbReference type="Proteomes" id="UP000756346"/>
    </source>
</evidence>
<dbReference type="InterPro" id="IPR045055">
    <property type="entry name" value="DNA2/NAM7-like"/>
</dbReference>
<evidence type="ECO:0000313" key="4">
    <source>
        <dbReference type="EMBL" id="KAH7016048.1"/>
    </source>
</evidence>
<feature type="domain" description="DNA2/NAM7 helicase helicase" evidence="2">
    <location>
        <begin position="83"/>
        <end position="149"/>
    </location>
</feature>
<dbReference type="Proteomes" id="UP000756346">
    <property type="component" value="Unassembled WGS sequence"/>
</dbReference>
<proteinExistence type="predicted"/>
<comment type="caution">
    <text evidence="4">The sequence shown here is derived from an EMBL/GenBank/DDBJ whole genome shotgun (WGS) entry which is preliminary data.</text>
</comment>
<evidence type="ECO:0000259" key="3">
    <source>
        <dbReference type="Pfam" id="PF13087"/>
    </source>
</evidence>
<evidence type="ECO:0000259" key="2">
    <source>
        <dbReference type="Pfam" id="PF13086"/>
    </source>
</evidence>
<evidence type="ECO:0000256" key="1">
    <source>
        <dbReference type="SAM" id="MobiDB-lite"/>
    </source>
</evidence>
<dbReference type="RefSeq" id="XP_046005672.1">
    <property type="nucleotide sequence ID" value="XM_046161270.1"/>
</dbReference>